<gene>
    <name evidence="13" type="ORF">HERILL_LOCUS1703</name>
</gene>
<sequence>MDREVFMSFLVAVVNATAENYEQLAEFGSEEQLQSLDLYELAMDITRPAGHRVKVTTYDPKVKIELEPIMLEKGLCYTFNTALPSVFRNNVRKETKLRKPLACRYGKQECSLKVEAFDTSISLDIHSPYEFSDVYSHEIEMDRADEVSSTYKIMETVTSETLRDLSPHQRKCLYPDEDYPAFSKSICYMKCRGKMAMDMCNCIPHFYPFLDGPKCSPSGYECLLDFKWPGWSLSLCNCTRTCVELKYTVHNIIKRNWDAGSNITFATKASFNLEIMPPKVRNRISVVFSFEDLLAMLQCLQYAASSININLINKNINTIHAWV</sequence>
<evidence type="ECO:0000256" key="5">
    <source>
        <dbReference type="ARBA" id="ARBA00022692"/>
    </source>
</evidence>
<evidence type="ECO:0000256" key="8">
    <source>
        <dbReference type="ARBA" id="ARBA00023065"/>
    </source>
</evidence>
<dbReference type="InterPro" id="IPR001873">
    <property type="entry name" value="ENaC"/>
</dbReference>
<keyword evidence="11 12" id="KW-0407">Ion channel</keyword>
<organism evidence="13 14">
    <name type="scientific">Hermetia illucens</name>
    <name type="common">Black soldier fly</name>
    <dbReference type="NCBI Taxonomy" id="343691"/>
    <lineage>
        <taxon>Eukaryota</taxon>
        <taxon>Metazoa</taxon>
        <taxon>Ecdysozoa</taxon>
        <taxon>Arthropoda</taxon>
        <taxon>Hexapoda</taxon>
        <taxon>Insecta</taxon>
        <taxon>Pterygota</taxon>
        <taxon>Neoptera</taxon>
        <taxon>Endopterygota</taxon>
        <taxon>Diptera</taxon>
        <taxon>Brachycera</taxon>
        <taxon>Stratiomyomorpha</taxon>
        <taxon>Stratiomyidae</taxon>
        <taxon>Hermetiinae</taxon>
        <taxon>Hermetia</taxon>
    </lineage>
</organism>
<proteinExistence type="inferred from homology"/>
<comment type="similarity">
    <text evidence="2 12">Belongs to the amiloride-sensitive sodium channel (TC 1.A.6) family.</text>
</comment>
<keyword evidence="8 12" id="KW-0406">Ion transport</keyword>
<dbReference type="OrthoDB" id="5874059at2759"/>
<evidence type="ECO:0000256" key="9">
    <source>
        <dbReference type="ARBA" id="ARBA00023136"/>
    </source>
</evidence>
<evidence type="ECO:0000256" key="7">
    <source>
        <dbReference type="ARBA" id="ARBA00023053"/>
    </source>
</evidence>
<evidence type="ECO:0000256" key="10">
    <source>
        <dbReference type="ARBA" id="ARBA00023201"/>
    </source>
</evidence>
<dbReference type="AlphaFoldDB" id="A0A7R8YNG8"/>
<protein>
    <submittedName>
        <fullName evidence="13">Uncharacterized protein</fullName>
    </submittedName>
</protein>
<evidence type="ECO:0000313" key="14">
    <source>
        <dbReference type="Proteomes" id="UP000594454"/>
    </source>
</evidence>
<evidence type="ECO:0000313" key="13">
    <source>
        <dbReference type="EMBL" id="CAD7078435.1"/>
    </source>
</evidence>
<keyword evidence="10 12" id="KW-0739">Sodium transport</keyword>
<evidence type="ECO:0000256" key="6">
    <source>
        <dbReference type="ARBA" id="ARBA00022989"/>
    </source>
</evidence>
<dbReference type="EMBL" id="LR899009">
    <property type="protein sequence ID" value="CAD7078435.1"/>
    <property type="molecule type" value="Genomic_DNA"/>
</dbReference>
<evidence type="ECO:0000256" key="3">
    <source>
        <dbReference type="ARBA" id="ARBA00022448"/>
    </source>
</evidence>
<accession>A0A7R8YNG8</accession>
<dbReference type="PANTHER" id="PTHR11690">
    <property type="entry name" value="AMILORIDE-SENSITIVE SODIUM CHANNEL-RELATED"/>
    <property type="match status" value="1"/>
</dbReference>
<keyword evidence="6" id="KW-1133">Transmembrane helix</keyword>
<keyword evidence="4 12" id="KW-0894">Sodium channel</keyword>
<keyword evidence="14" id="KW-1185">Reference proteome</keyword>
<keyword evidence="7" id="KW-0915">Sodium</keyword>
<evidence type="ECO:0000256" key="1">
    <source>
        <dbReference type="ARBA" id="ARBA00004141"/>
    </source>
</evidence>
<dbReference type="GO" id="GO:0005886">
    <property type="term" value="C:plasma membrane"/>
    <property type="evidence" value="ECO:0007669"/>
    <property type="project" value="TreeGrafter"/>
</dbReference>
<evidence type="ECO:0000256" key="4">
    <source>
        <dbReference type="ARBA" id="ARBA00022461"/>
    </source>
</evidence>
<comment type="subcellular location">
    <subcellularLocation>
        <location evidence="1">Membrane</location>
        <topology evidence="1">Multi-pass membrane protein</topology>
    </subcellularLocation>
</comment>
<keyword evidence="5 12" id="KW-0812">Transmembrane</keyword>
<dbReference type="Pfam" id="PF00858">
    <property type="entry name" value="ASC"/>
    <property type="match status" value="1"/>
</dbReference>
<dbReference type="InParanoid" id="A0A7R8YNG8"/>
<evidence type="ECO:0000256" key="11">
    <source>
        <dbReference type="ARBA" id="ARBA00023303"/>
    </source>
</evidence>
<dbReference type="Proteomes" id="UP000594454">
    <property type="component" value="Chromosome 1"/>
</dbReference>
<name>A0A7R8YNG8_HERIL</name>
<dbReference type="GO" id="GO:0015280">
    <property type="term" value="F:ligand-gated sodium channel activity"/>
    <property type="evidence" value="ECO:0007669"/>
    <property type="project" value="TreeGrafter"/>
</dbReference>
<keyword evidence="3 12" id="KW-0813">Transport</keyword>
<evidence type="ECO:0000256" key="12">
    <source>
        <dbReference type="RuleBase" id="RU000679"/>
    </source>
</evidence>
<reference evidence="13 14" key="1">
    <citation type="submission" date="2020-11" db="EMBL/GenBank/DDBJ databases">
        <authorList>
            <person name="Wallbank WR R."/>
            <person name="Pardo Diaz C."/>
            <person name="Kozak K."/>
            <person name="Martin S."/>
            <person name="Jiggins C."/>
            <person name="Moest M."/>
            <person name="Warren A I."/>
            <person name="Generalovic N T."/>
            <person name="Byers J.R.P. K."/>
            <person name="Montejo-Kovacevich G."/>
            <person name="Yen C E."/>
        </authorList>
    </citation>
    <scope>NUCLEOTIDE SEQUENCE [LARGE SCALE GENOMIC DNA]</scope>
</reference>
<keyword evidence="9" id="KW-0472">Membrane</keyword>
<dbReference type="PANTHER" id="PTHR11690:SF285">
    <property type="entry name" value="PICKPOCKET 3"/>
    <property type="match status" value="1"/>
</dbReference>
<evidence type="ECO:0000256" key="2">
    <source>
        <dbReference type="ARBA" id="ARBA00007193"/>
    </source>
</evidence>